<dbReference type="InterPro" id="IPR007420">
    <property type="entry name" value="DUF465"/>
</dbReference>
<dbReference type="Proteomes" id="UP000273675">
    <property type="component" value="Unassembled WGS sequence"/>
</dbReference>
<evidence type="ECO:0008006" key="4">
    <source>
        <dbReference type="Google" id="ProtNLM"/>
    </source>
</evidence>
<dbReference type="AlphaFoldDB" id="A0A495DL67"/>
<feature type="coiled-coil region" evidence="1">
    <location>
        <begin position="1"/>
        <end position="63"/>
    </location>
</feature>
<reference evidence="2 3" key="1">
    <citation type="submission" date="2018-10" db="EMBL/GenBank/DDBJ databases">
        <title>Genomic Encyclopedia of Type Strains, Phase IV (KMG-IV): sequencing the most valuable type-strain genomes for metagenomic binning, comparative biology and taxonomic classification.</title>
        <authorList>
            <person name="Goeker M."/>
        </authorList>
    </citation>
    <scope>NUCLEOTIDE SEQUENCE [LARGE SCALE GENOMIC DNA]</scope>
    <source>
        <strain evidence="2 3">DSM 4734</strain>
    </source>
</reference>
<name>A0A495DL67_9PROT</name>
<evidence type="ECO:0000313" key="2">
    <source>
        <dbReference type="EMBL" id="RKR03655.1"/>
    </source>
</evidence>
<dbReference type="OrthoDB" id="7869924at2"/>
<keyword evidence="1" id="KW-0175">Coiled coil</keyword>
<gene>
    <name evidence="2" type="ORF">C7435_0092</name>
</gene>
<accession>A0A495DL67</accession>
<dbReference type="RefSeq" id="WP_083634880.1">
    <property type="nucleotide sequence ID" value="NZ_RBIM01000001.1"/>
</dbReference>
<comment type="caution">
    <text evidence="2">The sequence shown here is derived from an EMBL/GenBank/DDBJ whole genome shotgun (WGS) entry which is preliminary data.</text>
</comment>
<dbReference type="InterPro" id="IPR038444">
    <property type="entry name" value="DUF465_sf"/>
</dbReference>
<organism evidence="2 3">
    <name type="scientific">Maricaulis maris</name>
    <dbReference type="NCBI Taxonomy" id="74318"/>
    <lineage>
        <taxon>Bacteria</taxon>
        <taxon>Pseudomonadati</taxon>
        <taxon>Pseudomonadota</taxon>
        <taxon>Alphaproteobacteria</taxon>
        <taxon>Maricaulales</taxon>
        <taxon>Maricaulaceae</taxon>
        <taxon>Maricaulis</taxon>
    </lineage>
</organism>
<evidence type="ECO:0000256" key="1">
    <source>
        <dbReference type="SAM" id="Coils"/>
    </source>
</evidence>
<dbReference type="Pfam" id="PF04325">
    <property type="entry name" value="DUF465"/>
    <property type="match status" value="1"/>
</dbReference>
<sequence>MDGESLDQQALTERIERLREQHESLNHEVDALTENGVVDQLKYARLKKEKLKIKDVISQLEDQLTPDIIA</sequence>
<dbReference type="EMBL" id="RBIM01000001">
    <property type="protein sequence ID" value="RKR03655.1"/>
    <property type="molecule type" value="Genomic_DNA"/>
</dbReference>
<evidence type="ECO:0000313" key="3">
    <source>
        <dbReference type="Proteomes" id="UP000273675"/>
    </source>
</evidence>
<protein>
    <recommendedName>
        <fullName evidence="4">DUF465 domain-containing protein</fullName>
    </recommendedName>
</protein>
<dbReference type="Gene3D" id="6.10.280.50">
    <property type="match status" value="1"/>
</dbReference>
<proteinExistence type="predicted"/>